<dbReference type="EMBL" id="HBJA01112566">
    <property type="protein sequence ID" value="CAE0827604.1"/>
    <property type="molecule type" value="Transcribed_RNA"/>
</dbReference>
<dbReference type="AlphaFoldDB" id="A0A7S4LGC4"/>
<feature type="region of interest" description="Disordered" evidence="1">
    <location>
        <begin position="36"/>
        <end position="86"/>
    </location>
</feature>
<organism evidence="2">
    <name type="scientific">Eutreptiella gymnastica</name>
    <dbReference type="NCBI Taxonomy" id="73025"/>
    <lineage>
        <taxon>Eukaryota</taxon>
        <taxon>Discoba</taxon>
        <taxon>Euglenozoa</taxon>
        <taxon>Euglenida</taxon>
        <taxon>Spirocuta</taxon>
        <taxon>Euglenophyceae</taxon>
        <taxon>Eutreptiales</taxon>
        <taxon>Eutreptiaceae</taxon>
        <taxon>Eutreptiella</taxon>
    </lineage>
</organism>
<sequence length="99" mass="10223">MQGEGGGVCPVAAGAQSSSIHGGSVQEDVLACTHCTHPGHCPNSHKKPSDEAAENEEPEEHVPLSQAMPAGPAVNPTKKAIGKADQHRRLAAISINVRM</sequence>
<reference evidence="2" key="1">
    <citation type="submission" date="2021-01" db="EMBL/GenBank/DDBJ databases">
        <authorList>
            <person name="Corre E."/>
            <person name="Pelletier E."/>
            <person name="Niang G."/>
            <person name="Scheremetjew M."/>
            <person name="Finn R."/>
            <person name="Kale V."/>
            <person name="Holt S."/>
            <person name="Cochrane G."/>
            <person name="Meng A."/>
            <person name="Brown T."/>
            <person name="Cohen L."/>
        </authorList>
    </citation>
    <scope>NUCLEOTIDE SEQUENCE</scope>
    <source>
        <strain evidence="2">CCMP1594</strain>
    </source>
</reference>
<evidence type="ECO:0000256" key="1">
    <source>
        <dbReference type="SAM" id="MobiDB-lite"/>
    </source>
</evidence>
<protein>
    <submittedName>
        <fullName evidence="2">Uncharacterized protein</fullName>
    </submittedName>
</protein>
<gene>
    <name evidence="2" type="ORF">EGYM00163_LOCUS38866</name>
</gene>
<accession>A0A7S4LGC4</accession>
<feature type="region of interest" description="Disordered" evidence="1">
    <location>
        <begin position="1"/>
        <end position="22"/>
    </location>
</feature>
<name>A0A7S4LGC4_9EUGL</name>
<proteinExistence type="predicted"/>
<evidence type="ECO:0000313" key="2">
    <source>
        <dbReference type="EMBL" id="CAE0827604.1"/>
    </source>
</evidence>